<dbReference type="SUPFAM" id="SSF48452">
    <property type="entry name" value="TPR-like"/>
    <property type="match status" value="1"/>
</dbReference>
<dbReference type="EMBL" id="JADYXP020000014">
    <property type="protein sequence ID" value="KAL0109774.1"/>
    <property type="molecule type" value="Genomic_DNA"/>
</dbReference>
<dbReference type="AlphaFoldDB" id="A0AAW2F4G0"/>
<dbReference type="InterPro" id="IPR011990">
    <property type="entry name" value="TPR-like_helical_dom_sf"/>
</dbReference>
<comment type="caution">
    <text evidence="1">The sequence shown here is derived from an EMBL/GenBank/DDBJ whole genome shotgun (WGS) entry which is preliminary data.</text>
</comment>
<dbReference type="Proteomes" id="UP001430953">
    <property type="component" value="Unassembled WGS sequence"/>
</dbReference>
<protein>
    <recommendedName>
        <fullName evidence="3">Tetratricopeptide repeat protein 25</fullName>
    </recommendedName>
</protein>
<keyword evidence="2" id="KW-1185">Reference proteome</keyword>
<sequence>MSALKREEPPKIFREAIVYREWGYRLASLGRYLLAVNYFEKAYESADAEDLRTLIGLYRALIKCTKYIEAEKLSEKCMKIDPGHYKVRHMRMEALFQIGEFGHSLVHAYEGARRHGVTFEHGVYQANETIEDCIGRNTSPIALLLLYSWIRHLWRHELVIGKPEEEESELEGLTKDEVIFTVNDPEVQRQERMKRLRVVTKMDMGSLTIDKDFLEKIVSRAETAASSDKRSITEFLTLASACYRNATYLQDLLRMRRPFYVTLLRRRKIPERRRMTIERERKLRRNIIIVKADFLLRLLQTARINKDYPTFFKLADHIKDTFDAYSDKTFPLKQRCLSALYKLISKVYLDARNLTCLDDEETKTRYVKHHLGIRVATLPRDCDLAWMRTVNRKNTLKMFRRRFAMASAPLELAWLHHEFCKFLVDIRRFDLARFYAKKGQDMAQMANCEQWILNIDHLMLRMEIYQNNRSEARDIAISALAHARKLNIDYLIDFYERAVRVVDELDVERSGDFDGVAARQQLILDLMPKEMKGEVDFLWRRMDFVPAVRRLSVMPGCKPIDRKFKMPSTRRTILPSPPKDPERDARLALLKQNALTHERPGFVNFQDYQ</sequence>
<accession>A0AAW2F4G0</accession>
<dbReference type="PANTHER" id="PTHR21391">
    <property type="entry name" value="AT04489P-RELATED"/>
    <property type="match status" value="1"/>
</dbReference>
<evidence type="ECO:0000313" key="2">
    <source>
        <dbReference type="Proteomes" id="UP001430953"/>
    </source>
</evidence>
<reference evidence="1 2" key="1">
    <citation type="submission" date="2023-03" db="EMBL/GenBank/DDBJ databases">
        <title>High recombination rates correlate with genetic variation in Cardiocondyla obscurior ants.</title>
        <authorList>
            <person name="Errbii M."/>
        </authorList>
    </citation>
    <scope>NUCLEOTIDE SEQUENCE [LARGE SCALE GENOMIC DNA]</scope>
    <source>
        <strain evidence="1">Alpha-2009</strain>
        <tissue evidence="1">Whole body</tissue>
    </source>
</reference>
<dbReference type="PANTHER" id="PTHR21391:SF0">
    <property type="entry name" value="AT04489P-RELATED"/>
    <property type="match status" value="1"/>
</dbReference>
<gene>
    <name evidence="1" type="ORF">PUN28_013444</name>
</gene>
<dbReference type="Gene3D" id="1.25.40.10">
    <property type="entry name" value="Tetratricopeptide repeat domain"/>
    <property type="match status" value="1"/>
</dbReference>
<organism evidence="1 2">
    <name type="scientific">Cardiocondyla obscurior</name>
    <dbReference type="NCBI Taxonomy" id="286306"/>
    <lineage>
        <taxon>Eukaryota</taxon>
        <taxon>Metazoa</taxon>
        <taxon>Ecdysozoa</taxon>
        <taxon>Arthropoda</taxon>
        <taxon>Hexapoda</taxon>
        <taxon>Insecta</taxon>
        <taxon>Pterygota</taxon>
        <taxon>Neoptera</taxon>
        <taxon>Endopterygota</taxon>
        <taxon>Hymenoptera</taxon>
        <taxon>Apocrita</taxon>
        <taxon>Aculeata</taxon>
        <taxon>Formicoidea</taxon>
        <taxon>Formicidae</taxon>
        <taxon>Myrmicinae</taxon>
        <taxon>Cardiocondyla</taxon>
    </lineage>
</organism>
<proteinExistence type="predicted"/>
<name>A0AAW2F4G0_9HYME</name>
<evidence type="ECO:0008006" key="3">
    <source>
        <dbReference type="Google" id="ProtNLM"/>
    </source>
</evidence>
<evidence type="ECO:0000313" key="1">
    <source>
        <dbReference type="EMBL" id="KAL0109774.1"/>
    </source>
</evidence>